<dbReference type="PANTHER" id="PTHR40780">
    <property type="entry name" value="DUF3669 DOMAIN-CONTAINING PROTEIN"/>
    <property type="match status" value="1"/>
</dbReference>
<reference evidence="1" key="1">
    <citation type="submission" date="2023-06" db="EMBL/GenBank/DDBJ databases">
        <title>Genome-scale phylogeny and comparative genomics of the fungal order Sordariales.</title>
        <authorList>
            <consortium name="Lawrence Berkeley National Laboratory"/>
            <person name="Hensen N."/>
            <person name="Bonometti L."/>
            <person name="Westerberg I."/>
            <person name="Brannstrom I.O."/>
            <person name="Guillou S."/>
            <person name="Cros-Aarteil S."/>
            <person name="Calhoun S."/>
            <person name="Haridas S."/>
            <person name="Kuo A."/>
            <person name="Mondo S."/>
            <person name="Pangilinan J."/>
            <person name="Riley R."/>
            <person name="Labutti K."/>
            <person name="Andreopoulos B."/>
            <person name="Lipzen A."/>
            <person name="Chen C."/>
            <person name="Yanf M."/>
            <person name="Daum C."/>
            <person name="Ng V."/>
            <person name="Clum A."/>
            <person name="Steindorff A."/>
            <person name="Ohm R."/>
            <person name="Martin F."/>
            <person name="Silar P."/>
            <person name="Natvig D."/>
            <person name="Lalanne C."/>
            <person name="Gautier V."/>
            <person name="Ament-Velasquez S.L."/>
            <person name="Kruys A."/>
            <person name="Hutchinson M.I."/>
            <person name="Powell A.J."/>
            <person name="Barry K."/>
            <person name="Miller A.N."/>
            <person name="Grigoriev I.V."/>
            <person name="Debuchy R."/>
            <person name="Gladieux P."/>
            <person name="Thoren M.H."/>
            <person name="Johannesson H."/>
        </authorList>
    </citation>
    <scope>NUCLEOTIDE SEQUENCE</scope>
    <source>
        <strain evidence="1">CBS 606.72</strain>
    </source>
</reference>
<evidence type="ECO:0008006" key="3">
    <source>
        <dbReference type="Google" id="ProtNLM"/>
    </source>
</evidence>
<proteinExistence type="predicted"/>
<evidence type="ECO:0000313" key="2">
    <source>
        <dbReference type="Proteomes" id="UP001175000"/>
    </source>
</evidence>
<dbReference type="PANTHER" id="PTHR40780:SF2">
    <property type="entry name" value="DUF3669 DOMAIN-CONTAINING PROTEIN"/>
    <property type="match status" value="1"/>
</dbReference>
<sequence length="396" mass="44383">MESRRGLNATDETAYSVGSETRQHADLAWRYLQATDLASLPPTTVIKRSLTVRSVISASSSFALRSQRAIGRPDLQVIIEIGKGLQGVVFEQVGKSLAMKKEYGNNATLRTNLLHEASLHRLVYNAFAKYDVIIGSEVKVPQLTRIIPDTDTFWNENLSKFPTEYRQPGTMVQMERILPLPKIIRRSLISQFYPNNGVPLDTDSVNEILNKTANKHCLARTYLGRKTGPISSSGGFSLRNIPLYLDAMLTLELDVKGLATAMGEAFAIMHWGAGVNGDDVEFVLGTSALKDESQGGALDFQHRAVGFYLLDFGQCDAVDLEDEKDDVYQAFKGAMVTGDNQLFIPHFQRSRDVFESFRDGYIAAAEVIMDEKRINNKFDAVEFMREYEEYAEDFLY</sequence>
<accession>A0AA39WQ66</accession>
<keyword evidence="2" id="KW-1185">Reference proteome</keyword>
<name>A0AA39WQ66_9PEZI</name>
<dbReference type="AlphaFoldDB" id="A0AA39WQ66"/>
<gene>
    <name evidence="1" type="ORF">B0T14DRAFT_545783</name>
</gene>
<dbReference type="EMBL" id="JAULSU010000004">
    <property type="protein sequence ID" value="KAK0619544.1"/>
    <property type="molecule type" value="Genomic_DNA"/>
</dbReference>
<protein>
    <recommendedName>
        <fullName evidence="3">DUF3669 domain-containing protein</fullName>
    </recommendedName>
</protein>
<dbReference type="Proteomes" id="UP001175000">
    <property type="component" value="Unassembled WGS sequence"/>
</dbReference>
<evidence type="ECO:0000313" key="1">
    <source>
        <dbReference type="EMBL" id="KAK0619544.1"/>
    </source>
</evidence>
<organism evidence="1 2">
    <name type="scientific">Immersiella caudata</name>
    <dbReference type="NCBI Taxonomy" id="314043"/>
    <lineage>
        <taxon>Eukaryota</taxon>
        <taxon>Fungi</taxon>
        <taxon>Dikarya</taxon>
        <taxon>Ascomycota</taxon>
        <taxon>Pezizomycotina</taxon>
        <taxon>Sordariomycetes</taxon>
        <taxon>Sordariomycetidae</taxon>
        <taxon>Sordariales</taxon>
        <taxon>Lasiosphaeriaceae</taxon>
        <taxon>Immersiella</taxon>
    </lineage>
</organism>
<comment type="caution">
    <text evidence="1">The sequence shown here is derived from an EMBL/GenBank/DDBJ whole genome shotgun (WGS) entry which is preliminary data.</text>
</comment>